<name>A0ACD5HR46_9PROT</name>
<evidence type="ECO:0000313" key="2">
    <source>
        <dbReference type="Proteomes" id="UP000271650"/>
    </source>
</evidence>
<reference evidence="1 2" key="1">
    <citation type="journal article" date="2019" name="Int. J. Syst. Evol. Microbiol.">
        <title>Acidithiobacillus sulfuriphilus sp. nov.: an extremely acidophilic sulfur-oxidizing chemolithotroph isolated from a neutral pH environment.</title>
        <authorList>
            <person name="Falagan C."/>
            <person name="Moya-Beltran A."/>
            <person name="Castro M."/>
            <person name="Quatrini R."/>
            <person name="Johnson D.B."/>
        </authorList>
    </citation>
    <scope>NUCLEOTIDE SEQUENCE [LARGE SCALE GENOMIC DNA]</scope>
    <source>
        <strain evidence="1 2">CJ-2</strain>
    </source>
</reference>
<keyword evidence="2" id="KW-1185">Reference proteome</keyword>
<accession>A0ACD5HR46</accession>
<organism evidence="1 2">
    <name type="scientific">Acidithiobacillus sulfuriphilus</name>
    <dbReference type="NCBI Taxonomy" id="1867749"/>
    <lineage>
        <taxon>Bacteria</taxon>
        <taxon>Pseudomonadati</taxon>
        <taxon>Pseudomonadota</taxon>
        <taxon>Acidithiobacillia</taxon>
        <taxon>Acidithiobacillales</taxon>
        <taxon>Acidithiobacillaceae</taxon>
        <taxon>Acidithiobacillus</taxon>
    </lineage>
</organism>
<proteinExistence type="predicted"/>
<protein>
    <submittedName>
        <fullName evidence="1">DNA gyrase subunit A</fullName>
    </submittedName>
</protein>
<dbReference type="EMBL" id="CP127527">
    <property type="protein sequence ID" value="XRI78299.1"/>
    <property type="molecule type" value="Genomic_DNA"/>
</dbReference>
<gene>
    <name evidence="1" type="ORF">EC580_006450</name>
</gene>
<dbReference type="Proteomes" id="UP000271650">
    <property type="component" value="Chromosome"/>
</dbReference>
<evidence type="ECO:0000313" key="1">
    <source>
        <dbReference type="EMBL" id="XRI78299.1"/>
    </source>
</evidence>
<sequence length="269" mass="29409">MTPWCAWPSPSPCVTPIVDGQGNLGSRDGDGAAAIRYTEARMTPIADLLLAEIDEDTVDFRRNYDGTLEEPGDLPARLPFLLLNGASRIAVGMATEIPSHNLREVAEACAMLALQPECSDDALLDKIPGPDYQGGGHIISSQDSIRQAYRSKAGGRWKPWPGGMAHRRPRIAARRLHGAGAFRDRGPFQSPGQGRLQKGKIGYMQNLVKNLWATQCRKGDPRHSQATRIYPESRSPCRGQQSQGVRFVPGDRSARYRGAARGMPPCHTD</sequence>